<comment type="caution">
    <text evidence="2">The sequence shown here is derived from an EMBL/GenBank/DDBJ whole genome shotgun (WGS) entry which is preliminary data.</text>
</comment>
<dbReference type="Proteomes" id="UP000663864">
    <property type="component" value="Unassembled WGS sequence"/>
</dbReference>
<organism evidence="2 3">
    <name type="scientific">Rotaria sordida</name>
    <dbReference type="NCBI Taxonomy" id="392033"/>
    <lineage>
        <taxon>Eukaryota</taxon>
        <taxon>Metazoa</taxon>
        <taxon>Spiralia</taxon>
        <taxon>Gnathifera</taxon>
        <taxon>Rotifera</taxon>
        <taxon>Eurotatoria</taxon>
        <taxon>Bdelloidea</taxon>
        <taxon>Philodinida</taxon>
        <taxon>Philodinidae</taxon>
        <taxon>Rotaria</taxon>
    </lineage>
</organism>
<gene>
    <name evidence="2" type="ORF">ZHD862_LOCUS1995</name>
</gene>
<evidence type="ECO:0000256" key="1">
    <source>
        <dbReference type="SAM" id="MobiDB-lite"/>
    </source>
</evidence>
<proteinExistence type="predicted"/>
<dbReference type="EMBL" id="CAJNOT010000037">
    <property type="protein sequence ID" value="CAF0792695.1"/>
    <property type="molecule type" value="Genomic_DNA"/>
</dbReference>
<evidence type="ECO:0008006" key="4">
    <source>
        <dbReference type="Google" id="ProtNLM"/>
    </source>
</evidence>
<accession>A0A813RZX6</accession>
<feature type="region of interest" description="Disordered" evidence="1">
    <location>
        <begin position="1"/>
        <end position="33"/>
    </location>
</feature>
<reference evidence="2" key="1">
    <citation type="submission" date="2021-02" db="EMBL/GenBank/DDBJ databases">
        <authorList>
            <person name="Nowell W R."/>
        </authorList>
    </citation>
    <scope>NUCLEOTIDE SEQUENCE</scope>
</reference>
<dbReference type="AlphaFoldDB" id="A0A813RZX6"/>
<evidence type="ECO:0000313" key="2">
    <source>
        <dbReference type="EMBL" id="CAF0792695.1"/>
    </source>
</evidence>
<feature type="compositionally biased region" description="Low complexity" evidence="1">
    <location>
        <begin position="10"/>
        <end position="19"/>
    </location>
</feature>
<name>A0A813RZX6_9BILA</name>
<sequence>MSRKRKFSDNNNNNNNNNNDEQNSKQRQRMTNYHQNSIYQTTQQKLYDGSKNFFRKLKDSINNNEIKSFPVNSCCSSMHCTIPMVAMCDYCERQYCSNHLTQCSQCNKTYCLFCSTNINNELSICLTCVQNE</sequence>
<protein>
    <recommendedName>
        <fullName evidence="4">Apoptosis regulatory protein Siva</fullName>
    </recommendedName>
</protein>
<evidence type="ECO:0000313" key="3">
    <source>
        <dbReference type="Proteomes" id="UP000663864"/>
    </source>
</evidence>